<dbReference type="InterPro" id="IPR054722">
    <property type="entry name" value="PolX-like_BBD"/>
</dbReference>
<dbReference type="Proteomes" id="UP001443914">
    <property type="component" value="Unassembled WGS sequence"/>
</dbReference>
<feature type="region of interest" description="Disordered" evidence="1">
    <location>
        <begin position="273"/>
        <end position="299"/>
    </location>
</feature>
<dbReference type="PANTHER" id="PTHR47592">
    <property type="entry name" value="PBF68 PROTEIN"/>
    <property type="match status" value="1"/>
</dbReference>
<evidence type="ECO:0000313" key="4">
    <source>
        <dbReference type="Proteomes" id="UP001443914"/>
    </source>
</evidence>
<reference evidence="3" key="1">
    <citation type="submission" date="2024-03" db="EMBL/GenBank/DDBJ databases">
        <title>WGS assembly of Saponaria officinalis var. Norfolk2.</title>
        <authorList>
            <person name="Jenkins J."/>
            <person name="Shu S."/>
            <person name="Grimwood J."/>
            <person name="Barry K."/>
            <person name="Goodstein D."/>
            <person name="Schmutz J."/>
            <person name="Leebens-Mack J."/>
            <person name="Osbourn A."/>
        </authorList>
    </citation>
    <scope>NUCLEOTIDE SEQUENCE [LARGE SCALE GENOMIC DNA]</scope>
    <source>
        <strain evidence="3">JIC</strain>
    </source>
</reference>
<evidence type="ECO:0000259" key="2">
    <source>
        <dbReference type="Pfam" id="PF22936"/>
    </source>
</evidence>
<dbReference type="AlphaFoldDB" id="A0AAW1JM21"/>
<gene>
    <name evidence="3" type="ORF">RND81_07G050900</name>
</gene>
<keyword evidence="4" id="KW-1185">Reference proteome</keyword>
<name>A0AAW1JM21_SAPOF</name>
<accession>A0AAW1JM21</accession>
<dbReference type="EMBL" id="JBDFQZ010000007">
    <property type="protein sequence ID" value="KAK9705357.1"/>
    <property type="molecule type" value="Genomic_DNA"/>
</dbReference>
<feature type="compositionally biased region" description="Polar residues" evidence="1">
    <location>
        <begin position="279"/>
        <end position="291"/>
    </location>
</feature>
<dbReference type="Pfam" id="PF22936">
    <property type="entry name" value="Pol_BBD"/>
    <property type="match status" value="1"/>
</dbReference>
<feature type="domain" description="Retrovirus-related Pol polyprotein from transposon TNT 1-94-like beta-barrel" evidence="2">
    <location>
        <begin position="163"/>
        <end position="243"/>
    </location>
</feature>
<proteinExistence type="predicted"/>
<dbReference type="PANTHER" id="PTHR47592:SF27">
    <property type="entry name" value="OS08G0421700 PROTEIN"/>
    <property type="match status" value="1"/>
</dbReference>
<organism evidence="3 4">
    <name type="scientific">Saponaria officinalis</name>
    <name type="common">Common soapwort</name>
    <name type="synonym">Lychnis saponaria</name>
    <dbReference type="NCBI Taxonomy" id="3572"/>
    <lineage>
        <taxon>Eukaryota</taxon>
        <taxon>Viridiplantae</taxon>
        <taxon>Streptophyta</taxon>
        <taxon>Embryophyta</taxon>
        <taxon>Tracheophyta</taxon>
        <taxon>Spermatophyta</taxon>
        <taxon>Magnoliopsida</taxon>
        <taxon>eudicotyledons</taxon>
        <taxon>Gunneridae</taxon>
        <taxon>Pentapetalae</taxon>
        <taxon>Caryophyllales</taxon>
        <taxon>Caryophyllaceae</taxon>
        <taxon>Caryophylleae</taxon>
        <taxon>Saponaria</taxon>
    </lineage>
</organism>
<evidence type="ECO:0000256" key="1">
    <source>
        <dbReference type="SAM" id="MobiDB-lite"/>
    </source>
</evidence>
<sequence>MVDNMFDIYCKTKTAKGIWDALETKYESDDFGTKKYAVARWLKFEIFDGKPIMDQIHDYENLVFEIFGEGMMVLSECMQANDLIDKLPSPNCGCYKEQDHVRTNATNIVKANVVEYRNTGKNKRSYDQYNNPQANVVEGLSEGNDIIVVMVSEINLVGNLVEWIINTRATRHICTNKDLYKEFKDVDKKEVVYLGNYNEVSVTGIGKVHLKPTFGKVLTLDNMLYVPDMRRNLISSVLLNKVGLIFNFESDKLIMSKNGQLLAKGLDLTFDASSHEDNNGSSPPRVDTSSEPPLEPRRS</sequence>
<dbReference type="Pfam" id="PF14223">
    <property type="entry name" value="Retrotran_gag_2"/>
    <property type="match status" value="1"/>
</dbReference>
<comment type="caution">
    <text evidence="3">The sequence shown here is derived from an EMBL/GenBank/DDBJ whole genome shotgun (WGS) entry which is preliminary data.</text>
</comment>
<protein>
    <recommendedName>
        <fullName evidence="2">Retrovirus-related Pol polyprotein from transposon TNT 1-94-like beta-barrel domain-containing protein</fullName>
    </recommendedName>
</protein>
<evidence type="ECO:0000313" key="3">
    <source>
        <dbReference type="EMBL" id="KAK9705357.1"/>
    </source>
</evidence>